<dbReference type="AlphaFoldDB" id="A0A964TBI2"/>
<dbReference type="Pfam" id="PF01370">
    <property type="entry name" value="Epimerase"/>
    <property type="match status" value="1"/>
</dbReference>
<proteinExistence type="predicted"/>
<name>A0A964TBI2_9FLAO</name>
<dbReference type="EMBL" id="JAAABI010000002">
    <property type="protein sequence ID" value="NAY91815.1"/>
    <property type="molecule type" value="Genomic_DNA"/>
</dbReference>
<protein>
    <submittedName>
        <fullName evidence="5">NAD(P)H-binding protein</fullName>
    </submittedName>
</protein>
<dbReference type="RefSeq" id="WP_166523216.1">
    <property type="nucleotide sequence ID" value="NZ_JAAABI010000002.1"/>
</dbReference>
<keyword evidence="3" id="KW-0812">Transmembrane</keyword>
<dbReference type="PANTHER" id="PTHR14097:SF7">
    <property type="entry name" value="OXIDOREDUCTASE HTATIP2"/>
    <property type="match status" value="1"/>
</dbReference>
<accession>A0A964TBI2</accession>
<dbReference type="GO" id="GO:0016020">
    <property type="term" value="C:membrane"/>
    <property type="evidence" value="ECO:0007669"/>
    <property type="project" value="UniProtKB-SubCell"/>
</dbReference>
<evidence type="ECO:0000256" key="1">
    <source>
        <dbReference type="ARBA" id="ARBA00004370"/>
    </source>
</evidence>
<evidence type="ECO:0000313" key="6">
    <source>
        <dbReference type="Proteomes" id="UP000667650"/>
    </source>
</evidence>
<evidence type="ECO:0000259" key="4">
    <source>
        <dbReference type="Pfam" id="PF01370"/>
    </source>
</evidence>
<organism evidence="5 6">
    <name type="scientific">Flagellimonas ochracea</name>
    <dbReference type="NCBI Taxonomy" id="2696472"/>
    <lineage>
        <taxon>Bacteria</taxon>
        <taxon>Pseudomonadati</taxon>
        <taxon>Bacteroidota</taxon>
        <taxon>Flavobacteriia</taxon>
        <taxon>Flavobacteriales</taxon>
        <taxon>Flavobacteriaceae</taxon>
        <taxon>Flagellimonas</taxon>
    </lineage>
</organism>
<evidence type="ECO:0000256" key="2">
    <source>
        <dbReference type="ARBA" id="ARBA00023136"/>
    </source>
</evidence>
<dbReference type="Gene3D" id="3.40.50.720">
    <property type="entry name" value="NAD(P)-binding Rossmann-like Domain"/>
    <property type="match status" value="1"/>
</dbReference>
<keyword evidence="3" id="KW-1133">Transmembrane helix</keyword>
<comment type="subcellular location">
    <subcellularLocation>
        <location evidence="1">Membrane</location>
    </subcellularLocation>
</comment>
<dbReference type="InterPro" id="IPR036291">
    <property type="entry name" value="NAD(P)-bd_dom_sf"/>
</dbReference>
<feature type="transmembrane region" description="Helical" evidence="3">
    <location>
        <begin position="7"/>
        <end position="26"/>
    </location>
</feature>
<dbReference type="Proteomes" id="UP000667650">
    <property type="component" value="Unassembled WGS sequence"/>
</dbReference>
<comment type="caution">
    <text evidence="5">The sequence shown here is derived from an EMBL/GenBank/DDBJ whole genome shotgun (WGS) entry which is preliminary data.</text>
</comment>
<sequence length="225" mass="25316">METHKKIAIVLGATGLVGGLLLDMLLQDERYSKVVVFSRRDFPVEHPKLEKKIGNLLNLQTFVEDFKADEVYCCIGTTKSKTPNDTRYREIDYGIPVEAAELSQSNGVSTFIVISALGANDKSSIFYNRIKGEMERDVLRVGIPKTHIVQPSLIGGERNEKRSGELFFKKLMSAIEFLLIGPLKRYRVIEPESIAKAMIWLANNPYEEKRIPSVKLEILAKNGTS</sequence>
<dbReference type="InterPro" id="IPR001509">
    <property type="entry name" value="Epimerase_deHydtase"/>
</dbReference>
<keyword evidence="2 3" id="KW-0472">Membrane</keyword>
<evidence type="ECO:0000256" key="3">
    <source>
        <dbReference type="SAM" id="Phobius"/>
    </source>
</evidence>
<dbReference type="PANTHER" id="PTHR14097">
    <property type="entry name" value="OXIDOREDUCTASE HTATIP2"/>
    <property type="match status" value="1"/>
</dbReference>
<gene>
    <name evidence="5" type="ORF">GTQ34_07795</name>
</gene>
<feature type="domain" description="NAD-dependent epimerase/dehydratase" evidence="4">
    <location>
        <begin position="9"/>
        <end position="116"/>
    </location>
</feature>
<keyword evidence="6" id="KW-1185">Reference proteome</keyword>
<evidence type="ECO:0000313" key="5">
    <source>
        <dbReference type="EMBL" id="NAY91815.1"/>
    </source>
</evidence>
<dbReference type="SUPFAM" id="SSF51735">
    <property type="entry name" value="NAD(P)-binding Rossmann-fold domains"/>
    <property type="match status" value="1"/>
</dbReference>
<reference evidence="5" key="1">
    <citation type="submission" date="2020-01" db="EMBL/GenBank/DDBJ databases">
        <title>Muricauda ochracea sp. nov., isolated from a tidal flat of Garorim bay in Korea.</title>
        <authorList>
            <person name="Kim D."/>
            <person name="Yoo Y."/>
            <person name="Kim J.-J."/>
        </authorList>
    </citation>
    <scope>NUCLEOTIDE SEQUENCE</scope>
    <source>
        <strain evidence="5">JGD-17</strain>
    </source>
</reference>